<dbReference type="PANTHER" id="PTHR11362">
    <property type="entry name" value="PHOSPHATIDYLETHANOLAMINE-BINDING PROTEIN"/>
    <property type="match status" value="1"/>
</dbReference>
<evidence type="ECO:0000313" key="2">
    <source>
        <dbReference type="Proteomes" id="UP001152759"/>
    </source>
</evidence>
<sequence>MKLHCSKWRSGCAWLHFIHSFNDNFILITKMDSFLSSMIKNVVVLVELFLAASAEKVKLSEMSRVMIEMELRKHGIIPDVVGDMESPNNLIKITYTIPNKNETRFVRFGNDLQPTDLSNCPTNIEWPGYLEDDYTLMMVDPDCPSRLNSSQREKIHWLIVNNPGQVLRKKDTLFDYIGPQPSQGTGYHRYVFLVYGQPRADMTFDETRLHNDLEDVRRNNFSCREFAKKYNFSKPVAVNFFYARTL</sequence>
<gene>
    <name evidence="1" type="ORF">BEMITA_LOCUS5417</name>
</gene>
<keyword evidence="2" id="KW-1185">Reference proteome</keyword>
<protein>
    <recommendedName>
        <fullName evidence="3">Phosphatidylethanolamine-binding protein</fullName>
    </recommendedName>
</protein>
<dbReference type="InterPro" id="IPR008914">
    <property type="entry name" value="PEBP"/>
</dbReference>
<reference evidence="1" key="1">
    <citation type="submission" date="2021-12" db="EMBL/GenBank/DDBJ databases">
        <authorList>
            <person name="King R."/>
        </authorList>
    </citation>
    <scope>NUCLEOTIDE SEQUENCE</scope>
</reference>
<dbReference type="InterPro" id="IPR036610">
    <property type="entry name" value="PEBP-like_sf"/>
</dbReference>
<evidence type="ECO:0000313" key="1">
    <source>
        <dbReference type="EMBL" id="CAH0386277.1"/>
    </source>
</evidence>
<dbReference type="SUPFAM" id="SSF49777">
    <property type="entry name" value="PEBP-like"/>
    <property type="match status" value="1"/>
</dbReference>
<proteinExistence type="predicted"/>
<dbReference type="Proteomes" id="UP001152759">
    <property type="component" value="Chromosome 3"/>
</dbReference>
<dbReference type="PANTHER" id="PTHR11362:SF82">
    <property type="entry name" value="PHOSPHATIDYLETHANOLAMINE-BINDING PROTEIN 4"/>
    <property type="match status" value="1"/>
</dbReference>
<dbReference type="AlphaFoldDB" id="A0A9P0A9Q8"/>
<name>A0A9P0A9Q8_BEMTA</name>
<evidence type="ECO:0008006" key="3">
    <source>
        <dbReference type="Google" id="ProtNLM"/>
    </source>
</evidence>
<dbReference type="InterPro" id="IPR035810">
    <property type="entry name" value="PEBP_euk"/>
</dbReference>
<dbReference type="EMBL" id="OU963864">
    <property type="protein sequence ID" value="CAH0386277.1"/>
    <property type="molecule type" value="Genomic_DNA"/>
</dbReference>
<dbReference type="Pfam" id="PF01161">
    <property type="entry name" value="PBP"/>
    <property type="match status" value="1"/>
</dbReference>
<organism evidence="1 2">
    <name type="scientific">Bemisia tabaci</name>
    <name type="common">Sweetpotato whitefly</name>
    <name type="synonym">Aleurodes tabaci</name>
    <dbReference type="NCBI Taxonomy" id="7038"/>
    <lineage>
        <taxon>Eukaryota</taxon>
        <taxon>Metazoa</taxon>
        <taxon>Ecdysozoa</taxon>
        <taxon>Arthropoda</taxon>
        <taxon>Hexapoda</taxon>
        <taxon>Insecta</taxon>
        <taxon>Pterygota</taxon>
        <taxon>Neoptera</taxon>
        <taxon>Paraneoptera</taxon>
        <taxon>Hemiptera</taxon>
        <taxon>Sternorrhyncha</taxon>
        <taxon>Aleyrodoidea</taxon>
        <taxon>Aleyrodidae</taxon>
        <taxon>Aleyrodinae</taxon>
        <taxon>Bemisia</taxon>
    </lineage>
</organism>
<dbReference type="Gene3D" id="3.90.280.10">
    <property type="entry name" value="PEBP-like"/>
    <property type="match status" value="1"/>
</dbReference>
<dbReference type="CDD" id="cd00866">
    <property type="entry name" value="PEBP_euk"/>
    <property type="match status" value="1"/>
</dbReference>
<accession>A0A9P0A9Q8</accession>